<keyword evidence="6" id="KW-0302">Gap protein</keyword>
<evidence type="ECO:0000256" key="14">
    <source>
        <dbReference type="SAM" id="MobiDB-lite"/>
    </source>
</evidence>
<dbReference type="SMART" id="SM00355">
    <property type="entry name" value="ZnF_C2H2"/>
    <property type="match status" value="17"/>
</dbReference>
<dbReference type="EMBL" id="OU896717">
    <property type="protein sequence ID" value="CAH1118272.1"/>
    <property type="molecule type" value="Genomic_DNA"/>
</dbReference>
<dbReference type="Proteomes" id="UP001153737">
    <property type="component" value="Chromosome 11"/>
</dbReference>
<dbReference type="InterPro" id="IPR036236">
    <property type="entry name" value="Znf_C2H2_sf"/>
</dbReference>
<dbReference type="GO" id="GO:0003677">
    <property type="term" value="F:DNA binding"/>
    <property type="evidence" value="ECO:0007669"/>
    <property type="project" value="UniProtKB-KW"/>
</dbReference>
<evidence type="ECO:0000256" key="4">
    <source>
        <dbReference type="ARBA" id="ARBA00013638"/>
    </source>
</evidence>
<keyword evidence="5" id="KW-0217">Developmental protein</keyword>
<dbReference type="PANTHER" id="PTHR24392">
    <property type="entry name" value="ZINC FINGER PROTEIN"/>
    <property type="match status" value="1"/>
</dbReference>
<sequence length="813" mass="95679">MEKVCGFCLIKGSQYEIIENLLKDLLDTLLIPLDFTTLKEPISCKECVKQLHELFNFKTLCLYTEDALIPFLEKNNGEVSQLNLESVYSVNKLLRCTKTGEKPQICRLCLEISTHCLSLDTAILESKVRNVFENYLPEISLQAIESPSICENCVQMLHSFDRFATMCTSNAANIVRKSSNNNLHTRKSKNPQQATEEEEEEDDDEDNDAHQVGDIDLENGVGRESTVVGLEGALEFLSKMCNYSPETKTTHCYKCTYKTVDELDLKAHLESHLPKGRYAGIRGDRGRFYKCPRKNCSFLSRNTIKIIIAHSKTHGKKINCFMCGERCDGIPAYRRHTKLKHKEGGFYKCDVCPFLSKIWRKYERHTASHKDQLLQCRSCPYKTRYKRDLLKHQYIHYHDEVYYCHDCSYSTKVKQRLKMHVLLHMSDSRSVLHKCEKCEFSTKYYSSLQKHCKRKHSDNPLYQCDFCQAKFKCEPNRRMHTIQFHGPNDEVRKKYIRTCPNCDYETFNMGHMKLHMEQVHGIPVEKERFQCSECDFESIYKSSMKIHFKRKHTMGKESSVVDLEGALKLLSKMCSFSPETKTTHCYKCAYETEFKLDMKAHLKSHLPKRQKINGIREDRGKFYKCPQENCLFISRNYRSLTTRHSKTHGKKIHCPMCGEFCESVMAYRRHTRLKHKEGDFYKCYVCPFLSNIWVNYERHVAKHKNQLLQCHSCPYKTRYKRDLFKHQHAHNKNQVYNCHNCSYSTKSKPHIRKHVLRHMSDSRSILYKCERCEFFTKYQASLQKHCKIKHNERITFGTMKKTTNCKNVLKRMS</sequence>
<keyword evidence="11" id="KW-0238">DNA-binding</keyword>
<dbReference type="InterPro" id="IPR013087">
    <property type="entry name" value="Znf_C2H2_type"/>
</dbReference>
<keyword evidence="9 13" id="KW-0863">Zinc-finger</keyword>
<dbReference type="SMART" id="SM00868">
    <property type="entry name" value="zf-AD"/>
    <property type="match status" value="2"/>
</dbReference>
<gene>
    <name evidence="16" type="ORF">PHAECO_LOCUS2334</name>
</gene>
<dbReference type="GO" id="GO:0035282">
    <property type="term" value="P:segmentation"/>
    <property type="evidence" value="ECO:0007669"/>
    <property type="project" value="UniProtKB-KW"/>
</dbReference>
<keyword evidence="12" id="KW-0539">Nucleus</keyword>
<feature type="domain" description="C2H2-type" evidence="15">
    <location>
        <begin position="529"/>
        <end position="557"/>
    </location>
</feature>
<evidence type="ECO:0000313" key="16">
    <source>
        <dbReference type="EMBL" id="CAH1118272.1"/>
    </source>
</evidence>
<dbReference type="OrthoDB" id="3561125at2759"/>
<evidence type="ECO:0000256" key="5">
    <source>
        <dbReference type="ARBA" id="ARBA00022473"/>
    </source>
</evidence>
<proteinExistence type="inferred from homology"/>
<accession>A0A9P0GI94</accession>
<dbReference type="SUPFAM" id="SSF57667">
    <property type="entry name" value="beta-beta-alpha zinc fingers"/>
    <property type="match status" value="1"/>
</dbReference>
<evidence type="ECO:0000256" key="13">
    <source>
        <dbReference type="PROSITE-ProRule" id="PRU00042"/>
    </source>
</evidence>
<evidence type="ECO:0000256" key="9">
    <source>
        <dbReference type="ARBA" id="ARBA00022771"/>
    </source>
</evidence>
<reference evidence="16" key="1">
    <citation type="submission" date="2022-01" db="EMBL/GenBank/DDBJ databases">
        <authorList>
            <person name="King R."/>
        </authorList>
    </citation>
    <scope>NUCLEOTIDE SEQUENCE</scope>
</reference>
<evidence type="ECO:0000256" key="7">
    <source>
        <dbReference type="ARBA" id="ARBA00022723"/>
    </source>
</evidence>
<keyword evidence="7" id="KW-0479">Metal-binding</keyword>
<evidence type="ECO:0000256" key="11">
    <source>
        <dbReference type="ARBA" id="ARBA00023125"/>
    </source>
</evidence>
<evidence type="ECO:0000256" key="1">
    <source>
        <dbReference type="ARBA" id="ARBA00003983"/>
    </source>
</evidence>
<evidence type="ECO:0000256" key="3">
    <source>
        <dbReference type="ARBA" id="ARBA00007746"/>
    </source>
</evidence>
<dbReference type="Gene3D" id="3.40.1800.20">
    <property type="match status" value="1"/>
</dbReference>
<protein>
    <recommendedName>
        <fullName evidence="4">Protein hunchback</fullName>
    </recommendedName>
</protein>
<comment type="similarity">
    <text evidence="3">Belongs to the hunchback C2H2-type zinc-finger protein family.</text>
</comment>
<organism evidence="16 17">
    <name type="scientific">Phaedon cochleariae</name>
    <name type="common">Mustard beetle</name>
    <dbReference type="NCBI Taxonomy" id="80249"/>
    <lineage>
        <taxon>Eukaryota</taxon>
        <taxon>Metazoa</taxon>
        <taxon>Ecdysozoa</taxon>
        <taxon>Arthropoda</taxon>
        <taxon>Hexapoda</taxon>
        <taxon>Insecta</taxon>
        <taxon>Pterygota</taxon>
        <taxon>Neoptera</taxon>
        <taxon>Endopterygota</taxon>
        <taxon>Coleoptera</taxon>
        <taxon>Polyphaga</taxon>
        <taxon>Cucujiformia</taxon>
        <taxon>Chrysomeloidea</taxon>
        <taxon>Chrysomelidae</taxon>
        <taxon>Chrysomelinae</taxon>
        <taxon>Chrysomelini</taxon>
        <taxon>Phaedon</taxon>
    </lineage>
</organism>
<comment type="function">
    <text evidence="1">Gap class segmentation protein that controls development of head structures.</text>
</comment>
<dbReference type="PROSITE" id="PS50157">
    <property type="entry name" value="ZINC_FINGER_C2H2_2"/>
    <property type="match status" value="1"/>
</dbReference>
<evidence type="ECO:0000256" key="12">
    <source>
        <dbReference type="ARBA" id="ARBA00023242"/>
    </source>
</evidence>
<dbReference type="PROSITE" id="PS00028">
    <property type="entry name" value="ZINC_FINGER_C2H2_1"/>
    <property type="match status" value="2"/>
</dbReference>
<evidence type="ECO:0000259" key="15">
    <source>
        <dbReference type="PROSITE" id="PS50157"/>
    </source>
</evidence>
<dbReference type="AlphaFoldDB" id="A0A9P0GI94"/>
<dbReference type="GO" id="GO:0008270">
    <property type="term" value="F:zinc ion binding"/>
    <property type="evidence" value="ECO:0007669"/>
    <property type="project" value="UniProtKB-KW"/>
</dbReference>
<dbReference type="Gene3D" id="3.30.160.60">
    <property type="entry name" value="Classic Zinc Finger"/>
    <property type="match status" value="5"/>
</dbReference>
<feature type="region of interest" description="Disordered" evidence="14">
    <location>
        <begin position="178"/>
        <end position="216"/>
    </location>
</feature>
<comment type="subcellular location">
    <subcellularLocation>
        <location evidence="2">Nucleus</location>
    </subcellularLocation>
</comment>
<keyword evidence="8" id="KW-0677">Repeat</keyword>
<feature type="compositionally biased region" description="Acidic residues" evidence="14">
    <location>
        <begin position="195"/>
        <end position="207"/>
    </location>
</feature>
<evidence type="ECO:0000256" key="6">
    <source>
        <dbReference type="ARBA" id="ARBA00022492"/>
    </source>
</evidence>
<reference evidence="16" key="2">
    <citation type="submission" date="2022-10" db="EMBL/GenBank/DDBJ databases">
        <authorList>
            <consortium name="ENA_rothamsted_submissions"/>
            <consortium name="culmorum"/>
            <person name="King R."/>
        </authorList>
    </citation>
    <scope>NUCLEOTIDE SEQUENCE</scope>
</reference>
<evidence type="ECO:0000313" key="17">
    <source>
        <dbReference type="Proteomes" id="UP001153737"/>
    </source>
</evidence>
<evidence type="ECO:0000256" key="10">
    <source>
        <dbReference type="ARBA" id="ARBA00022833"/>
    </source>
</evidence>
<keyword evidence="17" id="KW-1185">Reference proteome</keyword>
<evidence type="ECO:0000256" key="8">
    <source>
        <dbReference type="ARBA" id="ARBA00022737"/>
    </source>
</evidence>
<name>A0A9P0GI94_PHACE</name>
<dbReference type="GO" id="GO:0005634">
    <property type="term" value="C:nucleus"/>
    <property type="evidence" value="ECO:0007669"/>
    <property type="project" value="UniProtKB-SubCell"/>
</dbReference>
<keyword evidence="10" id="KW-0862">Zinc</keyword>
<dbReference type="PANTHER" id="PTHR24392:SF49">
    <property type="entry name" value="PROTEIN HUNCHBACK"/>
    <property type="match status" value="1"/>
</dbReference>
<dbReference type="InterPro" id="IPR012934">
    <property type="entry name" value="Znf_AD"/>
</dbReference>
<evidence type="ECO:0000256" key="2">
    <source>
        <dbReference type="ARBA" id="ARBA00004123"/>
    </source>
</evidence>